<dbReference type="Pfam" id="PF02536">
    <property type="entry name" value="mTERF"/>
    <property type="match status" value="1"/>
</dbReference>
<keyword evidence="2" id="KW-0804">Transcription</keyword>
<keyword evidence="5" id="KW-1185">Reference proteome</keyword>
<dbReference type="AlphaFoldDB" id="A0A4D6KPI1"/>
<dbReference type="PANTHER" id="PTHR13068">
    <property type="entry name" value="CGI-12 PROTEIN-RELATED"/>
    <property type="match status" value="1"/>
</dbReference>
<dbReference type="SMART" id="SM00733">
    <property type="entry name" value="Mterf"/>
    <property type="match status" value="2"/>
</dbReference>
<keyword evidence="3" id="KW-0809">Transit peptide</keyword>
<proteinExistence type="inferred from homology"/>
<evidence type="ECO:0000256" key="2">
    <source>
        <dbReference type="ARBA" id="ARBA00022472"/>
    </source>
</evidence>
<dbReference type="Proteomes" id="UP000501690">
    <property type="component" value="Linkage Group LG1"/>
</dbReference>
<dbReference type="InterPro" id="IPR038538">
    <property type="entry name" value="MTERF_sf"/>
</dbReference>
<evidence type="ECO:0000256" key="1">
    <source>
        <dbReference type="ARBA" id="ARBA00007692"/>
    </source>
</evidence>
<evidence type="ECO:0000313" key="5">
    <source>
        <dbReference type="Proteomes" id="UP000501690"/>
    </source>
</evidence>
<dbReference type="Gene3D" id="1.25.70.10">
    <property type="entry name" value="Transcription termination factor 3, mitochondrial"/>
    <property type="match status" value="1"/>
</dbReference>
<keyword evidence="2" id="KW-0806">Transcription termination</keyword>
<evidence type="ECO:0000256" key="3">
    <source>
        <dbReference type="ARBA" id="ARBA00022946"/>
    </source>
</evidence>
<protein>
    <submittedName>
        <fullName evidence="4">Nucleolar protein 12</fullName>
    </submittedName>
</protein>
<gene>
    <name evidence="4" type="ORF">DEO72_LG1g3104</name>
</gene>
<evidence type="ECO:0000313" key="4">
    <source>
        <dbReference type="EMBL" id="QCD79462.1"/>
    </source>
</evidence>
<comment type="similarity">
    <text evidence="1">Belongs to the mTERF family.</text>
</comment>
<dbReference type="GO" id="GO:0006353">
    <property type="term" value="P:DNA-templated transcription termination"/>
    <property type="evidence" value="ECO:0007669"/>
    <property type="project" value="UniProtKB-KW"/>
</dbReference>
<organism evidence="4 5">
    <name type="scientific">Vigna unguiculata</name>
    <name type="common">Cowpea</name>
    <dbReference type="NCBI Taxonomy" id="3917"/>
    <lineage>
        <taxon>Eukaryota</taxon>
        <taxon>Viridiplantae</taxon>
        <taxon>Streptophyta</taxon>
        <taxon>Embryophyta</taxon>
        <taxon>Tracheophyta</taxon>
        <taxon>Spermatophyta</taxon>
        <taxon>Magnoliopsida</taxon>
        <taxon>eudicotyledons</taxon>
        <taxon>Gunneridae</taxon>
        <taxon>Pentapetalae</taxon>
        <taxon>rosids</taxon>
        <taxon>fabids</taxon>
        <taxon>Fabales</taxon>
        <taxon>Fabaceae</taxon>
        <taxon>Papilionoideae</taxon>
        <taxon>50 kb inversion clade</taxon>
        <taxon>NPAAA clade</taxon>
        <taxon>indigoferoid/millettioid clade</taxon>
        <taxon>Phaseoleae</taxon>
        <taxon>Vigna</taxon>
    </lineage>
</organism>
<dbReference type="GO" id="GO:0003676">
    <property type="term" value="F:nucleic acid binding"/>
    <property type="evidence" value="ECO:0007669"/>
    <property type="project" value="InterPro"/>
</dbReference>
<accession>A0A4D6KPI1</accession>
<dbReference type="EMBL" id="CP039345">
    <property type="protein sequence ID" value="QCD79462.1"/>
    <property type="molecule type" value="Genomic_DNA"/>
</dbReference>
<dbReference type="PANTHER" id="PTHR13068:SF133">
    <property type="entry name" value="MITOCHONDRIAL TRANSCRIPTION TERMINATION FACTOR FAMILY PROTEIN"/>
    <property type="match status" value="1"/>
</dbReference>
<dbReference type="InterPro" id="IPR003690">
    <property type="entry name" value="MTERF"/>
</dbReference>
<sequence>MVPNFLIRTLSASFTNHRNGNHHKDATFTVSYLIDTCGVSPKLARELSNRVNLKNPDGPNAVIDLLSNYGCSKSQLAKLLEIHSTLLSANAENTLLPKLKFFRSIGVSDSDLPKILISGRYILFRSLKKCLVPRYEVLRSVLFDDKEVVRSKAVWKSRFEVSQFYEVFRGDIFQKDEFPCE</sequence>
<keyword evidence="2" id="KW-0805">Transcription regulation</keyword>
<reference evidence="4 5" key="1">
    <citation type="submission" date="2019-04" db="EMBL/GenBank/DDBJ databases">
        <title>An improved genome assembly and genetic linkage map for asparagus bean, Vigna unguiculata ssp. sesquipedialis.</title>
        <authorList>
            <person name="Xia Q."/>
            <person name="Zhang R."/>
            <person name="Dong Y."/>
        </authorList>
    </citation>
    <scope>NUCLEOTIDE SEQUENCE [LARGE SCALE GENOMIC DNA]</scope>
    <source>
        <tissue evidence="4">Leaf</tissue>
    </source>
</reference>
<name>A0A4D6KPI1_VIGUN</name>